<reference evidence="2" key="1">
    <citation type="submission" date="2021-01" db="EMBL/GenBank/DDBJ databases">
        <authorList>
            <person name="Corre E."/>
            <person name="Pelletier E."/>
            <person name="Niang G."/>
            <person name="Scheremetjew M."/>
            <person name="Finn R."/>
            <person name="Kale V."/>
            <person name="Holt S."/>
            <person name="Cochrane G."/>
            <person name="Meng A."/>
            <person name="Brown T."/>
            <person name="Cohen L."/>
        </authorList>
    </citation>
    <scope>NUCLEOTIDE SEQUENCE</scope>
    <source>
        <strain evidence="2">CCMP826</strain>
    </source>
</reference>
<organism evidence="2">
    <name type="scientific">Helicotheca tamesis</name>
    <dbReference type="NCBI Taxonomy" id="374047"/>
    <lineage>
        <taxon>Eukaryota</taxon>
        <taxon>Sar</taxon>
        <taxon>Stramenopiles</taxon>
        <taxon>Ochrophyta</taxon>
        <taxon>Bacillariophyta</taxon>
        <taxon>Mediophyceae</taxon>
        <taxon>Lithodesmiophycidae</taxon>
        <taxon>Lithodesmiales</taxon>
        <taxon>Lithodesmiaceae</taxon>
        <taxon>Helicotheca</taxon>
    </lineage>
</organism>
<feature type="region of interest" description="Disordered" evidence="1">
    <location>
        <begin position="107"/>
        <end position="136"/>
    </location>
</feature>
<dbReference type="EMBL" id="HBGV01008167">
    <property type="protein sequence ID" value="CAD9488146.1"/>
    <property type="molecule type" value="Transcribed_RNA"/>
</dbReference>
<proteinExistence type="predicted"/>
<evidence type="ECO:0000313" key="2">
    <source>
        <dbReference type="EMBL" id="CAD9488146.1"/>
    </source>
</evidence>
<dbReference type="AlphaFoldDB" id="A0A7S2HE53"/>
<dbReference type="Gene3D" id="1.10.287.1490">
    <property type="match status" value="1"/>
</dbReference>
<accession>A0A7S2HE53</accession>
<feature type="region of interest" description="Disordered" evidence="1">
    <location>
        <begin position="165"/>
        <end position="186"/>
    </location>
</feature>
<sequence length="186" mass="21552">MKAKMNAMEDSLQRFSHKETQLLVAIEALHTVTTRQGKKLEAYKTKKEKLKAKIGERNVLIRKLKKERDDLKSTSEATQKEFQNMHDEITCLQNELLQTQEYAGKLESENRELSTRMKKLESRRRSEKGKKSYNALPRVSMSNSYVASKRATEELQAKIEQKLFGEMGLNGRAMQESSQQEPKRSI</sequence>
<protein>
    <submittedName>
        <fullName evidence="2">Uncharacterized protein</fullName>
    </submittedName>
</protein>
<evidence type="ECO:0000256" key="1">
    <source>
        <dbReference type="SAM" id="MobiDB-lite"/>
    </source>
</evidence>
<name>A0A7S2HE53_9STRA</name>
<gene>
    <name evidence="2" type="ORF">HTAM1171_LOCUS5042</name>
</gene>
<feature type="compositionally biased region" description="Basic and acidic residues" evidence="1">
    <location>
        <begin position="107"/>
        <end position="124"/>
    </location>
</feature>